<accession>A0ABT0PTC1</accession>
<evidence type="ECO:0008006" key="4">
    <source>
        <dbReference type="Google" id="ProtNLM"/>
    </source>
</evidence>
<dbReference type="Proteomes" id="UP001203607">
    <property type="component" value="Unassembled WGS sequence"/>
</dbReference>
<protein>
    <recommendedName>
        <fullName evidence="4">DUF1254 domain-containing protein</fullName>
    </recommendedName>
</protein>
<evidence type="ECO:0000313" key="3">
    <source>
        <dbReference type="Proteomes" id="UP001203607"/>
    </source>
</evidence>
<feature type="transmembrane region" description="Helical" evidence="1">
    <location>
        <begin position="6"/>
        <end position="25"/>
    </location>
</feature>
<keyword evidence="3" id="KW-1185">Reference proteome</keyword>
<proteinExistence type="predicted"/>
<dbReference type="RefSeq" id="WP_249657819.1">
    <property type="nucleotide sequence ID" value="NZ_JAMFMA010000002.1"/>
</dbReference>
<gene>
    <name evidence="2" type="ORF">M3P19_11530</name>
</gene>
<evidence type="ECO:0000313" key="2">
    <source>
        <dbReference type="EMBL" id="MCL6274643.1"/>
    </source>
</evidence>
<evidence type="ECO:0000256" key="1">
    <source>
        <dbReference type="SAM" id="Phobius"/>
    </source>
</evidence>
<reference evidence="2 3" key="1">
    <citation type="submission" date="2022-05" db="EMBL/GenBank/DDBJ databases">
        <authorList>
            <person name="Park J.-S."/>
        </authorList>
    </citation>
    <scope>NUCLEOTIDE SEQUENCE [LARGE SCALE GENOMIC DNA]</scope>
    <source>
        <strain evidence="2 3">2012CJ35-5</strain>
    </source>
</reference>
<dbReference type="EMBL" id="JAMFMA010000002">
    <property type="protein sequence ID" value="MCL6274643.1"/>
    <property type="molecule type" value="Genomic_DNA"/>
</dbReference>
<keyword evidence="1" id="KW-0812">Transmembrane</keyword>
<organism evidence="2 3">
    <name type="scientific">Flagellimonas spongiicola</name>
    <dbReference type="NCBI Taxonomy" id="2942208"/>
    <lineage>
        <taxon>Bacteria</taxon>
        <taxon>Pseudomonadati</taxon>
        <taxon>Bacteroidota</taxon>
        <taxon>Flavobacteriia</taxon>
        <taxon>Flavobacteriales</taxon>
        <taxon>Flavobacteriaceae</taxon>
        <taxon>Flagellimonas</taxon>
    </lineage>
</organism>
<name>A0ABT0PTC1_9FLAO</name>
<sequence length="209" mass="23575">MHQLTIIWSLFCASLIIGYPIYLYHKSLDFLHKVKKAKSSRVNNYVELLSFDLASQLPSWSISLNVPQITDEVLGYCPILFYLESEDGHLKLPLNNIAQDYTAQVYKNTGKVYVTFKCLKDGVSNYHVPAWHAKTLKIIIIKPSQANVLERNGKESFKTRTHKSLLSAGVNLANYESVLSYYNSLKQSADSSNSESSAAMLTKFTQIVS</sequence>
<keyword evidence="1" id="KW-1133">Transmembrane helix</keyword>
<comment type="caution">
    <text evidence="2">The sequence shown here is derived from an EMBL/GenBank/DDBJ whole genome shotgun (WGS) entry which is preliminary data.</text>
</comment>
<keyword evidence="1" id="KW-0472">Membrane</keyword>